<dbReference type="Gene3D" id="2.40.128.270">
    <property type="match status" value="1"/>
</dbReference>
<dbReference type="STRING" id="1178516.AWR27_20570"/>
<feature type="domain" description="DUF306" evidence="1">
    <location>
        <begin position="48"/>
        <end position="131"/>
    </location>
</feature>
<sequence length="146" mass="16169">MKQLIGCLLTLLTVGACQQSDYQMAPNVARLVGTWQLRDSTTVYAPTLQFELDTENPPLDITPFKASGKASVNTYNGRLSASLDGMMVVTGLGQTKIGGSPEAMRFEQTYFANLKSVARFKTTEDDRLYLYFGNPQPGTLIYERIK</sequence>
<dbReference type="InterPro" id="IPR005184">
    <property type="entry name" value="DUF306_Meta_HslJ"/>
</dbReference>
<evidence type="ECO:0000313" key="2">
    <source>
        <dbReference type="EMBL" id="AQG81496.1"/>
    </source>
</evidence>
<dbReference type="EMBL" id="CP014263">
    <property type="protein sequence ID" value="AQG81496.1"/>
    <property type="molecule type" value="Genomic_DNA"/>
</dbReference>
<protein>
    <recommendedName>
        <fullName evidence="1">DUF306 domain-containing protein</fullName>
    </recommendedName>
</protein>
<reference evidence="2 3" key="1">
    <citation type="submission" date="2016-01" db="EMBL/GenBank/DDBJ databases">
        <authorList>
            <person name="Oliw E.H."/>
        </authorList>
    </citation>
    <scope>NUCLEOTIDE SEQUENCE [LARGE SCALE GENOMIC DNA]</scope>
    <source>
        <strain evidence="2 3">DY10</strain>
    </source>
</reference>
<gene>
    <name evidence="2" type="ORF">AWR27_20570</name>
</gene>
<dbReference type="RefSeq" id="WP_077132957.1">
    <property type="nucleotide sequence ID" value="NZ_CP014263.1"/>
</dbReference>
<dbReference type="InterPro" id="IPR038670">
    <property type="entry name" value="HslJ-like_sf"/>
</dbReference>
<name>A0A1P9X1I0_9BACT</name>
<dbReference type="Proteomes" id="UP000187941">
    <property type="component" value="Chromosome"/>
</dbReference>
<dbReference type="AlphaFoldDB" id="A0A1P9X1I0"/>
<dbReference type="OrthoDB" id="953642at2"/>
<evidence type="ECO:0000313" key="3">
    <source>
        <dbReference type="Proteomes" id="UP000187941"/>
    </source>
</evidence>
<dbReference type="Pfam" id="PF03724">
    <property type="entry name" value="META"/>
    <property type="match status" value="1"/>
</dbReference>
<dbReference type="KEGG" id="smon:AWR27_20570"/>
<accession>A0A1P9X1I0</accession>
<proteinExistence type="predicted"/>
<keyword evidence="3" id="KW-1185">Reference proteome</keyword>
<dbReference type="PROSITE" id="PS51257">
    <property type="entry name" value="PROKAR_LIPOPROTEIN"/>
    <property type="match status" value="1"/>
</dbReference>
<evidence type="ECO:0000259" key="1">
    <source>
        <dbReference type="Pfam" id="PF03724"/>
    </source>
</evidence>
<organism evidence="2 3">
    <name type="scientific">Spirosoma montaniterrae</name>
    <dbReference type="NCBI Taxonomy" id="1178516"/>
    <lineage>
        <taxon>Bacteria</taxon>
        <taxon>Pseudomonadati</taxon>
        <taxon>Bacteroidota</taxon>
        <taxon>Cytophagia</taxon>
        <taxon>Cytophagales</taxon>
        <taxon>Cytophagaceae</taxon>
        <taxon>Spirosoma</taxon>
    </lineage>
</organism>